<feature type="region of interest" description="Disordered" evidence="8">
    <location>
        <begin position="248"/>
        <end position="286"/>
    </location>
</feature>
<evidence type="ECO:0000256" key="6">
    <source>
        <dbReference type="ARBA" id="ARBA00023136"/>
    </source>
</evidence>
<comment type="subcellular location">
    <subcellularLocation>
        <location evidence="7">Endomembrane system</location>
        <topology evidence="7">Single-pass type I membrane protein</topology>
    </subcellularLocation>
</comment>
<feature type="signal peptide" evidence="10">
    <location>
        <begin position="1"/>
        <end position="18"/>
    </location>
</feature>
<dbReference type="Pfam" id="PF00560">
    <property type="entry name" value="LRR_1"/>
    <property type="match status" value="1"/>
</dbReference>
<evidence type="ECO:0000256" key="4">
    <source>
        <dbReference type="ARBA" id="ARBA00022737"/>
    </source>
</evidence>
<dbReference type="PANTHER" id="PTHR46084:SF14">
    <property type="entry name" value="PROTEIN KINASE DOMAIN-CONTAINING PROTEIN"/>
    <property type="match status" value="1"/>
</dbReference>
<dbReference type="FunFam" id="3.80.10.10:FF:000383">
    <property type="entry name" value="Leucine-rich repeat receptor protein kinase EMS1"/>
    <property type="match status" value="1"/>
</dbReference>
<keyword evidence="1" id="KW-0433">Leucine-rich repeat</keyword>
<keyword evidence="13" id="KW-1185">Reference proteome</keyword>
<protein>
    <recommendedName>
        <fullName evidence="11">Protein kinase domain-containing protein</fullName>
    </recommendedName>
</protein>
<accession>A0A8J5HKU5</accession>
<dbReference type="Gene3D" id="3.30.200.20">
    <property type="entry name" value="Phosphorylase Kinase, domain 1"/>
    <property type="match status" value="1"/>
</dbReference>
<dbReference type="SUPFAM" id="SSF56112">
    <property type="entry name" value="Protein kinase-like (PK-like)"/>
    <property type="match status" value="1"/>
</dbReference>
<dbReference type="EMBL" id="JACMSC010000003">
    <property type="protein sequence ID" value="KAG6527204.1"/>
    <property type="molecule type" value="Genomic_DNA"/>
</dbReference>
<proteinExistence type="predicted"/>
<evidence type="ECO:0000256" key="1">
    <source>
        <dbReference type="ARBA" id="ARBA00022614"/>
    </source>
</evidence>
<keyword evidence="6 9" id="KW-0472">Membrane</keyword>
<dbReference type="Gene3D" id="1.10.510.10">
    <property type="entry name" value="Transferase(Phosphotransferase) domain 1"/>
    <property type="match status" value="2"/>
</dbReference>
<name>A0A8J5HKU5_ZINOF</name>
<dbReference type="GO" id="GO:0012505">
    <property type="term" value="C:endomembrane system"/>
    <property type="evidence" value="ECO:0007669"/>
    <property type="project" value="UniProtKB-SubCell"/>
</dbReference>
<dbReference type="InterPro" id="IPR001245">
    <property type="entry name" value="Ser-Thr/Tyr_kinase_cat_dom"/>
</dbReference>
<dbReference type="SUPFAM" id="SSF52058">
    <property type="entry name" value="L domain-like"/>
    <property type="match status" value="1"/>
</dbReference>
<evidence type="ECO:0000256" key="10">
    <source>
        <dbReference type="SAM" id="SignalP"/>
    </source>
</evidence>
<feature type="transmembrane region" description="Helical" evidence="9">
    <location>
        <begin position="294"/>
        <end position="318"/>
    </location>
</feature>
<feature type="chain" id="PRO_5035326485" description="Protein kinase domain-containing protein" evidence="10">
    <location>
        <begin position="19"/>
        <end position="662"/>
    </location>
</feature>
<evidence type="ECO:0000256" key="5">
    <source>
        <dbReference type="ARBA" id="ARBA00022989"/>
    </source>
</evidence>
<comment type="caution">
    <text evidence="12">The sequence shown here is derived from an EMBL/GenBank/DDBJ whole genome shotgun (WGS) entry which is preliminary data.</text>
</comment>
<dbReference type="PROSITE" id="PS50011">
    <property type="entry name" value="PROTEIN_KINASE_DOM"/>
    <property type="match status" value="1"/>
</dbReference>
<evidence type="ECO:0000313" key="12">
    <source>
        <dbReference type="EMBL" id="KAG6527204.1"/>
    </source>
</evidence>
<gene>
    <name evidence="12" type="ORF">ZIOFF_009299</name>
</gene>
<sequence>MEVWMLCVISVLLWVSSAQLGASLNQEGIALLAFKGRIEADPHGALSNWDEGADNPCLWFGVECSDDGEVVVLTQLWLLWAPHHLVPIALMHAASFHSLCFRLLLACIAQGTFVTSARASFLTCMKLRDLHLKGTITPEIGMLTHARAIILHNNSLYGMIPVEIGRLKNLELLDLSHNNFSGPLPSELVKISSLQILLLRSNAFSCYLSEGSMLLETQIDEVLVSSNRQVTRNVENATIRRLLQDARTNSIHPTQTSPPSPAPSPTTQSNDGNIHLPASPTSSSTDDKSTAQKFLIVSLLIVGAIVSLVSMAAVYFLCYRANKAVTVMPWTTGLSGQLQKAFVTGMFIFTIYRFCSCHFYSLSYLSMAGVPSLKRSELETACEQFSNIIDSSSNCTLCKGTLSSGVEIAVTIAITSAEDWKERYEVNFRNKIDTLSKINHKNFMNLIGYCEEEKPFTRMMVFEYASNGTVFEHLHIKEAEQLDWAARLRVIMGIAYCLQHMEQLNPPLVIRNLSSSSIYLTEDCAAKISDLEFWNEEKEAELAYETAKQNIVYKFGIVLLEIISGRLPFSEDDGLLVLWASSYLNGKRPLMDMVDRTLTAVGIEHITELADVIRSCINVSPEKKPTMTEVVERLRGITSITPDEAYPRVSPLWWAELEIISQ</sequence>
<evidence type="ECO:0000259" key="11">
    <source>
        <dbReference type="PROSITE" id="PS50011"/>
    </source>
</evidence>
<evidence type="ECO:0000256" key="7">
    <source>
        <dbReference type="ARBA" id="ARBA00046288"/>
    </source>
</evidence>
<dbReference type="GO" id="GO:0005524">
    <property type="term" value="F:ATP binding"/>
    <property type="evidence" value="ECO:0007669"/>
    <property type="project" value="InterPro"/>
</dbReference>
<evidence type="ECO:0000256" key="2">
    <source>
        <dbReference type="ARBA" id="ARBA00022692"/>
    </source>
</evidence>
<dbReference type="InterPro" id="IPR011009">
    <property type="entry name" value="Kinase-like_dom_sf"/>
</dbReference>
<dbReference type="GO" id="GO:0004672">
    <property type="term" value="F:protein kinase activity"/>
    <property type="evidence" value="ECO:0007669"/>
    <property type="project" value="InterPro"/>
</dbReference>
<keyword evidence="2 9" id="KW-0812">Transmembrane</keyword>
<dbReference type="PANTHER" id="PTHR46084">
    <property type="entry name" value="PROTEIN MALE DISCOVERER 2"/>
    <property type="match status" value="1"/>
</dbReference>
<dbReference type="InterPro" id="IPR032675">
    <property type="entry name" value="LRR_dom_sf"/>
</dbReference>
<dbReference type="Pfam" id="PF08263">
    <property type="entry name" value="LRRNT_2"/>
    <property type="match status" value="1"/>
</dbReference>
<keyword evidence="5 9" id="KW-1133">Transmembrane helix</keyword>
<evidence type="ECO:0000256" key="3">
    <source>
        <dbReference type="ARBA" id="ARBA00022729"/>
    </source>
</evidence>
<keyword evidence="4" id="KW-0677">Repeat</keyword>
<feature type="domain" description="Protein kinase" evidence="11">
    <location>
        <begin position="359"/>
        <end position="649"/>
    </location>
</feature>
<dbReference type="InterPro" id="IPR001611">
    <property type="entry name" value="Leu-rich_rpt"/>
</dbReference>
<dbReference type="InterPro" id="IPR013210">
    <property type="entry name" value="LRR_N_plant-typ"/>
</dbReference>
<dbReference type="InterPro" id="IPR000719">
    <property type="entry name" value="Prot_kinase_dom"/>
</dbReference>
<dbReference type="Pfam" id="PF07714">
    <property type="entry name" value="PK_Tyr_Ser-Thr"/>
    <property type="match status" value="1"/>
</dbReference>
<evidence type="ECO:0000256" key="8">
    <source>
        <dbReference type="SAM" id="MobiDB-lite"/>
    </source>
</evidence>
<dbReference type="Gene3D" id="3.80.10.10">
    <property type="entry name" value="Ribonuclease Inhibitor"/>
    <property type="match status" value="1"/>
</dbReference>
<evidence type="ECO:0000313" key="13">
    <source>
        <dbReference type="Proteomes" id="UP000734854"/>
    </source>
</evidence>
<dbReference type="Proteomes" id="UP000734854">
    <property type="component" value="Unassembled WGS sequence"/>
</dbReference>
<evidence type="ECO:0000256" key="9">
    <source>
        <dbReference type="SAM" id="Phobius"/>
    </source>
</evidence>
<reference evidence="12 13" key="1">
    <citation type="submission" date="2020-08" db="EMBL/GenBank/DDBJ databases">
        <title>Plant Genome Project.</title>
        <authorList>
            <person name="Zhang R.-G."/>
        </authorList>
    </citation>
    <scope>NUCLEOTIDE SEQUENCE [LARGE SCALE GENOMIC DNA]</scope>
    <source>
        <tissue evidence="12">Rhizome</tissue>
    </source>
</reference>
<keyword evidence="3 10" id="KW-0732">Signal</keyword>
<dbReference type="FunFam" id="3.30.200.20:FF:000489">
    <property type="entry name" value="Inactive receptor-like serine/threonine-protein kinase"/>
    <property type="match status" value="1"/>
</dbReference>
<dbReference type="AlphaFoldDB" id="A0A8J5HKU5"/>
<organism evidence="12 13">
    <name type="scientific">Zingiber officinale</name>
    <name type="common">Ginger</name>
    <name type="synonym">Amomum zingiber</name>
    <dbReference type="NCBI Taxonomy" id="94328"/>
    <lineage>
        <taxon>Eukaryota</taxon>
        <taxon>Viridiplantae</taxon>
        <taxon>Streptophyta</taxon>
        <taxon>Embryophyta</taxon>
        <taxon>Tracheophyta</taxon>
        <taxon>Spermatophyta</taxon>
        <taxon>Magnoliopsida</taxon>
        <taxon>Liliopsida</taxon>
        <taxon>Zingiberales</taxon>
        <taxon>Zingiberaceae</taxon>
        <taxon>Zingiber</taxon>
    </lineage>
</organism>